<gene>
    <name evidence="2" type="ORF">EYF80_034804</name>
</gene>
<dbReference type="Proteomes" id="UP000314294">
    <property type="component" value="Unassembled WGS sequence"/>
</dbReference>
<accession>A0A4Z2GN76</accession>
<dbReference type="EMBL" id="SRLO01000469">
    <property type="protein sequence ID" value="TNN55017.1"/>
    <property type="molecule type" value="Genomic_DNA"/>
</dbReference>
<feature type="compositionally biased region" description="Polar residues" evidence="1">
    <location>
        <begin position="1"/>
        <end position="11"/>
    </location>
</feature>
<keyword evidence="3" id="KW-1185">Reference proteome</keyword>
<evidence type="ECO:0000256" key="1">
    <source>
        <dbReference type="SAM" id="MobiDB-lite"/>
    </source>
</evidence>
<protein>
    <submittedName>
        <fullName evidence="2">Uncharacterized protein</fullName>
    </submittedName>
</protein>
<dbReference type="AlphaFoldDB" id="A0A4Z2GN76"/>
<evidence type="ECO:0000313" key="2">
    <source>
        <dbReference type="EMBL" id="TNN55017.1"/>
    </source>
</evidence>
<name>A0A4Z2GN76_9TELE</name>
<proteinExistence type="predicted"/>
<comment type="caution">
    <text evidence="2">The sequence shown here is derived from an EMBL/GenBank/DDBJ whole genome shotgun (WGS) entry which is preliminary data.</text>
</comment>
<reference evidence="2 3" key="1">
    <citation type="submission" date="2019-03" db="EMBL/GenBank/DDBJ databases">
        <title>First draft genome of Liparis tanakae, snailfish: a comprehensive survey of snailfish specific genes.</title>
        <authorList>
            <person name="Kim W."/>
            <person name="Song I."/>
            <person name="Jeong J.-H."/>
            <person name="Kim D."/>
            <person name="Kim S."/>
            <person name="Ryu S."/>
            <person name="Song J.Y."/>
            <person name="Lee S.K."/>
        </authorList>
    </citation>
    <scope>NUCLEOTIDE SEQUENCE [LARGE SCALE GENOMIC DNA]</scope>
    <source>
        <tissue evidence="2">Muscle</tissue>
    </source>
</reference>
<feature type="compositionally biased region" description="Low complexity" evidence="1">
    <location>
        <begin position="12"/>
        <end position="24"/>
    </location>
</feature>
<evidence type="ECO:0000313" key="3">
    <source>
        <dbReference type="Proteomes" id="UP000314294"/>
    </source>
</evidence>
<sequence length="103" mass="11484">MNTDFPTTGLNSSKSSSVGSTPSSFLNRASGKGKCMRLRLYKASPHRTPSRKKLVLLSSVFFYLDTGRPTPILQLRLKKHRTKLQTESLFRDPLASYNPVVGL</sequence>
<organism evidence="2 3">
    <name type="scientific">Liparis tanakae</name>
    <name type="common">Tanaka's snailfish</name>
    <dbReference type="NCBI Taxonomy" id="230148"/>
    <lineage>
        <taxon>Eukaryota</taxon>
        <taxon>Metazoa</taxon>
        <taxon>Chordata</taxon>
        <taxon>Craniata</taxon>
        <taxon>Vertebrata</taxon>
        <taxon>Euteleostomi</taxon>
        <taxon>Actinopterygii</taxon>
        <taxon>Neopterygii</taxon>
        <taxon>Teleostei</taxon>
        <taxon>Neoteleostei</taxon>
        <taxon>Acanthomorphata</taxon>
        <taxon>Eupercaria</taxon>
        <taxon>Perciformes</taxon>
        <taxon>Cottioidei</taxon>
        <taxon>Cottales</taxon>
        <taxon>Liparidae</taxon>
        <taxon>Liparis</taxon>
    </lineage>
</organism>
<feature type="region of interest" description="Disordered" evidence="1">
    <location>
        <begin position="1"/>
        <end position="30"/>
    </location>
</feature>